<name>A0ABU0X0M3_9PSEU</name>
<dbReference type="PANTHER" id="PTHR32282:SF33">
    <property type="entry name" value="PEPTIDOGLYCAN GLYCOSYLTRANSFERASE"/>
    <property type="match status" value="1"/>
</dbReference>
<evidence type="ECO:0000259" key="10">
    <source>
        <dbReference type="Pfam" id="PF00912"/>
    </source>
</evidence>
<dbReference type="PANTHER" id="PTHR32282">
    <property type="entry name" value="BINDING PROTEIN TRANSPEPTIDASE, PUTATIVE-RELATED"/>
    <property type="match status" value="1"/>
</dbReference>
<keyword evidence="3" id="KW-0328">Glycosyltransferase</keyword>
<dbReference type="Gene3D" id="3.40.710.10">
    <property type="entry name" value="DD-peptidase/beta-lactamase superfamily"/>
    <property type="match status" value="1"/>
</dbReference>
<dbReference type="InterPro" id="IPR023346">
    <property type="entry name" value="Lysozyme-like_dom_sf"/>
</dbReference>
<dbReference type="InterPro" id="IPR036950">
    <property type="entry name" value="PBP_transglycosylase"/>
</dbReference>
<dbReference type="InterPro" id="IPR001460">
    <property type="entry name" value="PCN-bd_Tpept"/>
</dbReference>
<keyword evidence="12" id="KW-1185">Reference proteome</keyword>
<evidence type="ECO:0000256" key="4">
    <source>
        <dbReference type="ARBA" id="ARBA00022679"/>
    </source>
</evidence>
<keyword evidence="2" id="KW-0645">Protease</keyword>
<organism evidence="11 12">
    <name type="scientific">Saccharothrix yanglingensis</name>
    <dbReference type="NCBI Taxonomy" id="659496"/>
    <lineage>
        <taxon>Bacteria</taxon>
        <taxon>Bacillati</taxon>
        <taxon>Actinomycetota</taxon>
        <taxon>Actinomycetes</taxon>
        <taxon>Pseudonocardiales</taxon>
        <taxon>Pseudonocardiaceae</taxon>
        <taxon>Saccharothrix</taxon>
    </lineage>
</organism>
<comment type="catalytic activity">
    <reaction evidence="8">
        <text>[GlcNAc-(1-&gt;4)-Mur2Ac(oyl-L-Ala-gamma-D-Glu-L-Lys-D-Ala-D-Ala)](n)-di-trans,octa-cis-undecaprenyl diphosphate + beta-D-GlcNAc-(1-&gt;4)-Mur2Ac(oyl-L-Ala-gamma-D-Glu-L-Lys-D-Ala-D-Ala)-di-trans,octa-cis-undecaprenyl diphosphate = [GlcNAc-(1-&gt;4)-Mur2Ac(oyl-L-Ala-gamma-D-Glu-L-Lys-D-Ala-D-Ala)](n+1)-di-trans,octa-cis-undecaprenyl diphosphate + di-trans,octa-cis-undecaprenyl diphosphate + H(+)</text>
        <dbReference type="Rhea" id="RHEA:23708"/>
        <dbReference type="Rhea" id="RHEA-COMP:9602"/>
        <dbReference type="Rhea" id="RHEA-COMP:9603"/>
        <dbReference type="ChEBI" id="CHEBI:15378"/>
        <dbReference type="ChEBI" id="CHEBI:58405"/>
        <dbReference type="ChEBI" id="CHEBI:60033"/>
        <dbReference type="ChEBI" id="CHEBI:78435"/>
        <dbReference type="EC" id="2.4.99.28"/>
    </reaction>
</comment>
<comment type="caution">
    <text evidence="11">The sequence shown here is derived from an EMBL/GenBank/DDBJ whole genome shotgun (WGS) entry which is preliminary data.</text>
</comment>
<dbReference type="Pfam" id="PF00912">
    <property type="entry name" value="Transgly"/>
    <property type="match status" value="1"/>
</dbReference>
<proteinExistence type="predicted"/>
<feature type="domain" description="Penicillin-binding protein transpeptidase" evidence="9">
    <location>
        <begin position="361"/>
        <end position="633"/>
    </location>
</feature>
<reference evidence="11 12" key="1">
    <citation type="submission" date="2017-06" db="EMBL/GenBank/DDBJ databases">
        <title>Cultured bacterium strain Saccharothrix yanglingensis Hhs.015.</title>
        <authorList>
            <person name="Xia Y."/>
        </authorList>
    </citation>
    <scope>NUCLEOTIDE SEQUENCE [LARGE SCALE GENOMIC DNA]</scope>
    <source>
        <strain evidence="11 12">Hhs.015</strain>
    </source>
</reference>
<dbReference type="EMBL" id="NSDM01000006">
    <property type="protein sequence ID" value="MDQ2585606.1"/>
    <property type="molecule type" value="Genomic_DNA"/>
</dbReference>
<dbReference type="InterPro" id="IPR001264">
    <property type="entry name" value="Glyco_trans_51"/>
</dbReference>
<feature type="domain" description="Glycosyl transferase family 51" evidence="10">
    <location>
        <begin position="72"/>
        <end position="253"/>
    </location>
</feature>
<evidence type="ECO:0000256" key="6">
    <source>
        <dbReference type="ARBA" id="ARBA00023268"/>
    </source>
</evidence>
<keyword evidence="1" id="KW-0121">Carboxypeptidase</keyword>
<keyword evidence="4" id="KW-0808">Transferase</keyword>
<protein>
    <submittedName>
        <fullName evidence="11">Penicillin-binding protein</fullName>
    </submittedName>
</protein>
<evidence type="ECO:0000256" key="1">
    <source>
        <dbReference type="ARBA" id="ARBA00022645"/>
    </source>
</evidence>
<keyword evidence="6" id="KW-0511">Multifunctional enzyme</keyword>
<evidence type="ECO:0000256" key="3">
    <source>
        <dbReference type="ARBA" id="ARBA00022676"/>
    </source>
</evidence>
<evidence type="ECO:0000313" key="11">
    <source>
        <dbReference type="EMBL" id="MDQ2585606.1"/>
    </source>
</evidence>
<comment type="catalytic activity">
    <reaction evidence="7">
        <text>Preferential cleavage: (Ac)2-L-Lys-D-Ala-|-D-Ala. Also transpeptidation of peptidyl-alanyl moieties that are N-acyl substituents of D-alanine.</text>
        <dbReference type="EC" id="3.4.16.4"/>
    </reaction>
</comment>
<evidence type="ECO:0000256" key="8">
    <source>
        <dbReference type="ARBA" id="ARBA00049902"/>
    </source>
</evidence>
<evidence type="ECO:0000256" key="5">
    <source>
        <dbReference type="ARBA" id="ARBA00022801"/>
    </source>
</evidence>
<evidence type="ECO:0000259" key="9">
    <source>
        <dbReference type="Pfam" id="PF00905"/>
    </source>
</evidence>
<dbReference type="Gene3D" id="1.10.3810.10">
    <property type="entry name" value="Biosynthetic peptidoglycan transglycosylase-like"/>
    <property type="match status" value="1"/>
</dbReference>
<gene>
    <name evidence="11" type="ORF">CKY47_16780</name>
</gene>
<evidence type="ECO:0000313" key="12">
    <source>
        <dbReference type="Proteomes" id="UP001225605"/>
    </source>
</evidence>
<accession>A0ABU0X0M3</accession>
<dbReference type="SUPFAM" id="SSF53955">
    <property type="entry name" value="Lysozyme-like"/>
    <property type="match status" value="1"/>
</dbReference>
<evidence type="ECO:0000256" key="7">
    <source>
        <dbReference type="ARBA" id="ARBA00034000"/>
    </source>
</evidence>
<dbReference type="InterPro" id="IPR050396">
    <property type="entry name" value="Glycosyltr_51/Transpeptidase"/>
</dbReference>
<dbReference type="SUPFAM" id="SSF56601">
    <property type="entry name" value="beta-lactamase/transpeptidase-like"/>
    <property type="match status" value="1"/>
</dbReference>
<evidence type="ECO:0000256" key="2">
    <source>
        <dbReference type="ARBA" id="ARBA00022670"/>
    </source>
</evidence>
<keyword evidence="5" id="KW-0378">Hydrolase</keyword>
<dbReference type="Proteomes" id="UP001225605">
    <property type="component" value="Unassembled WGS sequence"/>
</dbReference>
<sequence length="710" mass="76466">MRTADSIAKLAGLCLVAGLLVAGMALPVVGGAGLASNRVSDQVAATSVRLLDQPPPLMTTVTDEDGVPFAYLYDQYRVLTPSDRVAQVMKDALISAEDRRFYEHAGVDWLATVRAAMRNQSEGQVTQGASSITQQYVKNYLVHVLEREDKGGQAEAQEQTITRKLREARIAMHVEAELTKDEILTRYLDVVPFGGTIYGIAAASQAYFETTPDRLTVPQAALLAGLVNSPTFLDPEARPDKAVERRNTIIDLMADNAKLSREQAEVAKRAPLGLADPVRPLPTGCVGSGPEVGFFCSYVVNYLTTNGFDLEQLKVGGYTVRTTLDRSLTQQAKQAAEAQVPKTTPGIANTAAIVRPGRDRHEVVALVANRDYGLKKEEFQTQFDLPSAVENKFGAGSVYKVFTAAAALDKGMGIETVIETPNSHVSRVFRGGAPSCPSTGEQATYWYCLSNHDSSYPPRMTLKQALATSPNTGFVILEEKVGLAAVIDMARRLGMRETLSTNIAGVPPNPEAERQDLRVSQAEFYESAGNASFTLGPAPTNTLELANVAATIASGGRWCRPTPILRVTDRYGREVPVTEPPCEQAVPEALANALAVGLSEDDQERGTAAAAAKQYNWTRPALGKTGTTEEYKSAAFIGATPDFAGAVQVFNDGVTPRGICVEGGPPRLCAEGDIYGGTLPARTWFDFMTKAHEGLPEKPLPQVEPRYLRP</sequence>
<dbReference type="InterPro" id="IPR012338">
    <property type="entry name" value="Beta-lactam/transpept-like"/>
</dbReference>
<dbReference type="RefSeq" id="WP_306746796.1">
    <property type="nucleotide sequence ID" value="NZ_NSDM01000006.1"/>
</dbReference>
<dbReference type="Pfam" id="PF00905">
    <property type="entry name" value="Transpeptidase"/>
    <property type="match status" value="1"/>
</dbReference>